<proteinExistence type="predicted"/>
<keyword evidence="1" id="KW-0689">Ribosomal protein</keyword>
<gene>
    <name evidence="1" type="ORF">K4L44_11385</name>
</gene>
<protein>
    <submittedName>
        <fullName evidence="1">50S ribosomal protein L25/general stress protein Ctc</fullName>
    </submittedName>
</protein>
<evidence type="ECO:0000313" key="1">
    <source>
        <dbReference type="EMBL" id="QZE13189.1"/>
    </source>
</evidence>
<evidence type="ECO:0000313" key="2">
    <source>
        <dbReference type="Proteomes" id="UP000826212"/>
    </source>
</evidence>
<organism evidence="1 2">
    <name type="scientific">Halosquirtibacter laminarini</name>
    <dbReference type="NCBI Taxonomy" id="3374600"/>
    <lineage>
        <taxon>Bacteria</taxon>
        <taxon>Pseudomonadati</taxon>
        <taxon>Bacteroidota</taxon>
        <taxon>Bacteroidia</taxon>
        <taxon>Marinilabiliales</taxon>
        <taxon>Prolixibacteraceae</taxon>
        <taxon>Halosquirtibacter</taxon>
    </lineage>
</organism>
<reference evidence="1" key="1">
    <citation type="submission" date="2021-08" db="EMBL/GenBank/DDBJ databases">
        <title>Novel anaerobic bacterium isolated from sea squirt in East Sea, Republic of Korea.</title>
        <authorList>
            <person name="Nguyen T.H."/>
            <person name="Li Z."/>
            <person name="Lee Y.-J."/>
            <person name="Ko J."/>
            <person name="Kim S.-G."/>
        </authorList>
    </citation>
    <scope>NUCLEOTIDE SEQUENCE</scope>
    <source>
        <strain evidence="1">KCTC 25031</strain>
    </source>
</reference>
<name>A0AC61NMT0_9BACT</name>
<dbReference type="EMBL" id="CP081303">
    <property type="protein sequence ID" value="QZE13189.1"/>
    <property type="molecule type" value="Genomic_DNA"/>
</dbReference>
<dbReference type="Proteomes" id="UP000826212">
    <property type="component" value="Chromosome"/>
</dbReference>
<keyword evidence="1" id="KW-0687">Ribonucleoprotein</keyword>
<accession>A0AC61NMT0</accession>
<keyword evidence="2" id="KW-1185">Reference proteome</keyword>
<sequence>MKSVSINGSERKEICKKATKALRNAGQVPCVLYGGKTPVHFSAEVNEFRKIVFTPDVYLIDLTIDGNECKAIMQDIQFHPVSDEILHVDFLQIFEDKAVKINVPVKLEGFAKGIQQGGKLKLNLRTLRVKALPQDLPDTISIDVTELGLGQSFRVGDVDSEGLELLNSKSTPVATVMITRAARAAMNAAKGK</sequence>